<accession>A0A517PAK9</accession>
<evidence type="ECO:0000256" key="4">
    <source>
        <dbReference type="ARBA" id="ARBA00022723"/>
    </source>
</evidence>
<dbReference type="GO" id="GO:0046872">
    <property type="term" value="F:metal ion binding"/>
    <property type="evidence" value="ECO:0007669"/>
    <property type="project" value="UniProtKB-UniRule"/>
</dbReference>
<keyword evidence="8 9" id="KW-0051">Antiviral defense</keyword>
<evidence type="ECO:0000256" key="9">
    <source>
        <dbReference type="HAMAP-Rule" id="MF_01471"/>
    </source>
</evidence>
<dbReference type="KEGG" id="acaf:CA12_25110"/>
<dbReference type="Proteomes" id="UP000318741">
    <property type="component" value="Chromosome"/>
</dbReference>
<comment type="similarity">
    <text evidence="2 9 10">Belongs to the CRISPR-associated endoribonuclease Cas2 protein family.</text>
</comment>
<keyword evidence="3 9" id="KW-0540">Nuclease</keyword>
<dbReference type="GO" id="GO:0016787">
    <property type="term" value="F:hydrolase activity"/>
    <property type="evidence" value="ECO:0007669"/>
    <property type="project" value="UniProtKB-KW"/>
</dbReference>
<comment type="subunit">
    <text evidence="9">Homodimer, forms a heterotetramer with a Cas1 homodimer.</text>
</comment>
<dbReference type="GO" id="GO:0051607">
    <property type="term" value="P:defense response to virus"/>
    <property type="evidence" value="ECO:0007669"/>
    <property type="project" value="UniProtKB-UniRule"/>
</dbReference>
<feature type="binding site" evidence="9">
    <location>
        <position position="8"/>
    </location>
    <ligand>
        <name>Mg(2+)</name>
        <dbReference type="ChEBI" id="CHEBI:18420"/>
        <note>catalytic</note>
    </ligand>
</feature>
<keyword evidence="12" id="KW-1185">Reference proteome</keyword>
<name>A0A517PAK9_9PLAN</name>
<keyword evidence="4 9" id="KW-0479">Metal-binding</keyword>
<sequence>MYVLVTYDVSTVTDGGKKRLRQVSKACENRGQRVQNSVFEMKVDPAIWATLRAELLALIDPATDSLRFYRLGRNWQSKVEHHGAKPGYDVDGPLIV</sequence>
<keyword evidence="5 9" id="KW-0255">Endonuclease</keyword>
<keyword evidence="6 9" id="KW-0378">Hydrolase</keyword>
<dbReference type="HAMAP" id="MF_01471">
    <property type="entry name" value="Cas2"/>
    <property type="match status" value="1"/>
</dbReference>
<evidence type="ECO:0000313" key="11">
    <source>
        <dbReference type="EMBL" id="QDT16409.1"/>
    </source>
</evidence>
<dbReference type="SUPFAM" id="SSF143430">
    <property type="entry name" value="TTP0101/SSO1404-like"/>
    <property type="match status" value="1"/>
</dbReference>
<dbReference type="CDD" id="cd09725">
    <property type="entry name" value="Cas2_I_II_III"/>
    <property type="match status" value="1"/>
</dbReference>
<evidence type="ECO:0000256" key="8">
    <source>
        <dbReference type="ARBA" id="ARBA00023118"/>
    </source>
</evidence>
<evidence type="ECO:0000256" key="3">
    <source>
        <dbReference type="ARBA" id="ARBA00022722"/>
    </source>
</evidence>
<reference evidence="11 12" key="1">
    <citation type="submission" date="2019-02" db="EMBL/GenBank/DDBJ databases">
        <title>Deep-cultivation of Planctomycetes and their phenomic and genomic characterization uncovers novel biology.</title>
        <authorList>
            <person name="Wiegand S."/>
            <person name="Jogler M."/>
            <person name="Boedeker C."/>
            <person name="Pinto D."/>
            <person name="Vollmers J."/>
            <person name="Rivas-Marin E."/>
            <person name="Kohn T."/>
            <person name="Peeters S.H."/>
            <person name="Heuer A."/>
            <person name="Rast P."/>
            <person name="Oberbeckmann S."/>
            <person name="Bunk B."/>
            <person name="Jeske O."/>
            <person name="Meyerdierks A."/>
            <person name="Storesund J.E."/>
            <person name="Kallscheuer N."/>
            <person name="Luecker S."/>
            <person name="Lage O.M."/>
            <person name="Pohl T."/>
            <person name="Merkel B.J."/>
            <person name="Hornburger P."/>
            <person name="Mueller R.-W."/>
            <person name="Bruemmer F."/>
            <person name="Labrenz M."/>
            <person name="Spormann A.M."/>
            <person name="Op den Camp H."/>
            <person name="Overmann J."/>
            <person name="Amann R."/>
            <person name="Jetten M.S.M."/>
            <person name="Mascher T."/>
            <person name="Medema M.H."/>
            <person name="Devos D.P."/>
            <person name="Kaster A.-K."/>
            <person name="Ovreas L."/>
            <person name="Rohde M."/>
            <person name="Galperin M.Y."/>
            <person name="Jogler C."/>
        </authorList>
    </citation>
    <scope>NUCLEOTIDE SEQUENCE [LARGE SCALE GENOMIC DNA]</scope>
    <source>
        <strain evidence="11 12">CA12</strain>
    </source>
</reference>
<keyword evidence="7 9" id="KW-0460">Magnesium</keyword>
<comment type="cofactor">
    <cofactor evidence="1 9">
        <name>Mg(2+)</name>
        <dbReference type="ChEBI" id="CHEBI:18420"/>
    </cofactor>
</comment>
<dbReference type="NCBIfam" id="TIGR01573">
    <property type="entry name" value="cas2"/>
    <property type="match status" value="1"/>
</dbReference>
<dbReference type="PANTHER" id="PTHR34405">
    <property type="entry name" value="CRISPR-ASSOCIATED ENDORIBONUCLEASE CAS2"/>
    <property type="match status" value="1"/>
</dbReference>
<proteinExistence type="inferred from homology"/>
<dbReference type="Gene3D" id="3.30.70.240">
    <property type="match status" value="1"/>
</dbReference>
<dbReference type="GO" id="GO:0004521">
    <property type="term" value="F:RNA endonuclease activity"/>
    <property type="evidence" value="ECO:0007669"/>
    <property type="project" value="UniProtKB-UniRule"/>
</dbReference>
<evidence type="ECO:0000256" key="5">
    <source>
        <dbReference type="ARBA" id="ARBA00022759"/>
    </source>
</evidence>
<evidence type="ECO:0000256" key="1">
    <source>
        <dbReference type="ARBA" id="ARBA00001946"/>
    </source>
</evidence>
<dbReference type="AlphaFoldDB" id="A0A517PAK9"/>
<gene>
    <name evidence="9 11" type="primary">cas2</name>
    <name evidence="11" type="ORF">CA12_25110</name>
</gene>
<evidence type="ECO:0000256" key="7">
    <source>
        <dbReference type="ARBA" id="ARBA00022842"/>
    </source>
</evidence>
<evidence type="ECO:0000256" key="6">
    <source>
        <dbReference type="ARBA" id="ARBA00022801"/>
    </source>
</evidence>
<dbReference type="OrthoDB" id="9798176at2"/>
<dbReference type="PANTHER" id="PTHR34405:SF3">
    <property type="entry name" value="CRISPR-ASSOCIATED ENDORIBONUCLEASE CAS2 3"/>
    <property type="match status" value="1"/>
</dbReference>
<evidence type="ECO:0000313" key="12">
    <source>
        <dbReference type="Proteomes" id="UP000318741"/>
    </source>
</evidence>
<dbReference type="EC" id="3.1.-.-" evidence="9"/>
<dbReference type="Pfam" id="PF09827">
    <property type="entry name" value="CRISPR_Cas2"/>
    <property type="match status" value="1"/>
</dbReference>
<protein>
    <recommendedName>
        <fullName evidence="9">CRISPR-associated endoribonuclease Cas2</fullName>
        <ecNumber evidence="9">3.1.-.-</ecNumber>
    </recommendedName>
</protein>
<dbReference type="InterPro" id="IPR021127">
    <property type="entry name" value="CRISPR_associated_Cas2"/>
</dbReference>
<evidence type="ECO:0000256" key="10">
    <source>
        <dbReference type="PIRNR" id="PIRNR032582"/>
    </source>
</evidence>
<dbReference type="EMBL" id="CP036265">
    <property type="protein sequence ID" value="QDT16409.1"/>
    <property type="molecule type" value="Genomic_DNA"/>
</dbReference>
<organism evidence="11 12">
    <name type="scientific">Alienimonas californiensis</name>
    <dbReference type="NCBI Taxonomy" id="2527989"/>
    <lineage>
        <taxon>Bacteria</taxon>
        <taxon>Pseudomonadati</taxon>
        <taxon>Planctomycetota</taxon>
        <taxon>Planctomycetia</taxon>
        <taxon>Planctomycetales</taxon>
        <taxon>Planctomycetaceae</taxon>
        <taxon>Alienimonas</taxon>
    </lineage>
</organism>
<dbReference type="GO" id="GO:0043571">
    <property type="term" value="P:maintenance of CRISPR repeat elements"/>
    <property type="evidence" value="ECO:0007669"/>
    <property type="project" value="UniProtKB-UniRule"/>
</dbReference>
<evidence type="ECO:0000256" key="2">
    <source>
        <dbReference type="ARBA" id="ARBA00009959"/>
    </source>
</evidence>
<dbReference type="PIRSF" id="PIRSF032582">
    <property type="entry name" value="Cas2"/>
    <property type="match status" value="1"/>
</dbReference>
<comment type="function">
    <text evidence="9">CRISPR (clustered regularly interspaced short palindromic repeat), is an adaptive immune system that provides protection against mobile genetic elements (viruses, transposable elements and conjugative plasmids). CRISPR clusters contain sequences complementary to antecedent mobile elements and target invading nucleic acids. CRISPR clusters are transcribed and processed into CRISPR RNA (crRNA). Functions as a ssRNA-specific endoribonuclease. Involved in the integration of spacer DNA into the CRISPR cassette.</text>
</comment>
<dbReference type="InterPro" id="IPR019199">
    <property type="entry name" value="Virulence_VapD/CRISPR_Cas2"/>
</dbReference>
<dbReference type="RefSeq" id="WP_145359237.1">
    <property type="nucleotide sequence ID" value="NZ_CP036265.1"/>
</dbReference>